<name>A0ABP1FZR8_9CHLO</name>
<dbReference type="Proteomes" id="UP001497392">
    <property type="component" value="Unassembled WGS sequence"/>
</dbReference>
<dbReference type="EMBL" id="CAXHTA020000012">
    <property type="protein sequence ID" value="CAL5225333.1"/>
    <property type="molecule type" value="Genomic_DNA"/>
</dbReference>
<organism evidence="1 2">
    <name type="scientific">Coccomyxa viridis</name>
    <dbReference type="NCBI Taxonomy" id="1274662"/>
    <lineage>
        <taxon>Eukaryota</taxon>
        <taxon>Viridiplantae</taxon>
        <taxon>Chlorophyta</taxon>
        <taxon>core chlorophytes</taxon>
        <taxon>Trebouxiophyceae</taxon>
        <taxon>Trebouxiophyceae incertae sedis</taxon>
        <taxon>Coccomyxaceae</taxon>
        <taxon>Coccomyxa</taxon>
    </lineage>
</organism>
<dbReference type="InterPro" id="IPR029058">
    <property type="entry name" value="AB_hydrolase_fold"/>
</dbReference>
<gene>
    <name evidence="1" type="primary">g8136</name>
    <name evidence="1" type="ORF">VP750_LOCUS6992</name>
</gene>
<dbReference type="SUPFAM" id="SSF53474">
    <property type="entry name" value="alpha/beta-Hydrolases"/>
    <property type="match status" value="1"/>
</dbReference>
<evidence type="ECO:0000313" key="1">
    <source>
        <dbReference type="EMBL" id="CAL5225333.1"/>
    </source>
</evidence>
<accession>A0ABP1FZR8</accession>
<keyword evidence="2" id="KW-1185">Reference proteome</keyword>
<protein>
    <submittedName>
        <fullName evidence="1">G8136 protein</fullName>
    </submittedName>
</protein>
<reference evidence="1 2" key="1">
    <citation type="submission" date="2024-06" db="EMBL/GenBank/DDBJ databases">
        <authorList>
            <person name="Kraege A."/>
            <person name="Thomma B."/>
        </authorList>
    </citation>
    <scope>NUCLEOTIDE SEQUENCE [LARGE SCALE GENOMIC DNA]</scope>
</reference>
<dbReference type="PANTHER" id="PTHR31479:SF2">
    <property type="entry name" value="ALPHA_BETA-HYDROLASES SUPERFAMILY PROTEIN"/>
    <property type="match status" value="1"/>
</dbReference>
<comment type="caution">
    <text evidence="1">The sequence shown here is derived from an EMBL/GenBank/DDBJ whole genome shotgun (WGS) entry which is preliminary data.</text>
</comment>
<sequence length="195" mass="21032">MSEHGHHALFSHAAYHPGGRAAEMVAHTGYQVDGELSNRNRTAFHHPGTGHTVVAFRGTNPFNPFDWIANSHILRGTEWASSRFRTSHAVVRKANKKYGIGNVTVTGHSLGGSQALDVNRRLGNDAVAYNPGAGLGDLTRDIVARAFGPAIKKKATATILSAPGDPIGTLGLFSGERRVWVKPRTKNPHSLKNFL</sequence>
<dbReference type="PANTHER" id="PTHR31479">
    <property type="entry name" value="ALPHA/BETA-HYDROLASES SUPERFAMILY PROTEIN"/>
    <property type="match status" value="1"/>
</dbReference>
<proteinExistence type="predicted"/>
<dbReference type="Pfam" id="PF26363">
    <property type="entry name" value="Phospholipase-like"/>
    <property type="match status" value="1"/>
</dbReference>
<evidence type="ECO:0000313" key="2">
    <source>
        <dbReference type="Proteomes" id="UP001497392"/>
    </source>
</evidence>
<dbReference type="Gene3D" id="3.40.50.1820">
    <property type="entry name" value="alpha/beta hydrolase"/>
    <property type="match status" value="1"/>
</dbReference>